<dbReference type="InterPro" id="IPR036249">
    <property type="entry name" value="Thioredoxin-like_sf"/>
</dbReference>
<evidence type="ECO:0000256" key="4">
    <source>
        <dbReference type="ARBA" id="ARBA00023284"/>
    </source>
</evidence>
<keyword evidence="3" id="KW-1015">Disulfide bond</keyword>
<dbReference type="PROSITE" id="PS51352">
    <property type="entry name" value="THIOREDOXIN_2"/>
    <property type="match status" value="1"/>
</dbReference>
<dbReference type="Pfam" id="PF08534">
    <property type="entry name" value="Redoxin"/>
    <property type="match status" value="1"/>
</dbReference>
<accession>A0A1I1XKK9</accession>
<evidence type="ECO:0000313" key="6">
    <source>
        <dbReference type="EMBL" id="SFE07832.1"/>
    </source>
</evidence>
<evidence type="ECO:0000256" key="3">
    <source>
        <dbReference type="ARBA" id="ARBA00023157"/>
    </source>
</evidence>
<dbReference type="GO" id="GO:0016491">
    <property type="term" value="F:oxidoreductase activity"/>
    <property type="evidence" value="ECO:0007669"/>
    <property type="project" value="InterPro"/>
</dbReference>
<sequence>MIPLKKIYSFYLCFILFLFASFVLQAQSEKSIAVYGHVQNLNPEIFKKYNKIWLYEGIGNQRKLIDSAIVNEQGDFKLKTNKKQTLYSLDILKWQTASFWADADVKVLARGYDTSKFKMKNSGFVELQSNSKPTKIINAADYNQYLASEEMKILNDEWLVANRTAQQDSTWRKYIKSDGFIKKSGEFNKLRLEKFIEVNSDSPAIAYLLSLYPTDNDSAFFESNMQQALKKYPQSENLKYLDKEYQTKKNIRNSLKNKSQIPAFAYPSPNGEVINIESFKGKYVLIDFWASWCGPCRKAIPAVKELYAKYKDKGFDVLSVSVDSNEEAWRKAMAQENMPWPQVLSPDKEKTLKEFMIVGIPTLFLIDREGKIIQKYTGFGESLKDQLAKAIESEK</sequence>
<dbReference type="SUPFAM" id="SSF52833">
    <property type="entry name" value="Thioredoxin-like"/>
    <property type="match status" value="1"/>
</dbReference>
<comment type="subcellular location">
    <subcellularLocation>
        <location evidence="1">Cell envelope</location>
    </subcellularLocation>
</comment>
<dbReference type="RefSeq" id="WP_091499070.1">
    <property type="nucleotide sequence ID" value="NZ_FOMH01000020.1"/>
</dbReference>
<evidence type="ECO:0000256" key="1">
    <source>
        <dbReference type="ARBA" id="ARBA00004196"/>
    </source>
</evidence>
<keyword evidence="7" id="KW-1185">Reference proteome</keyword>
<dbReference type="PANTHER" id="PTHR42852">
    <property type="entry name" value="THIOL:DISULFIDE INTERCHANGE PROTEIN DSBE"/>
    <property type="match status" value="1"/>
</dbReference>
<dbReference type="Gene3D" id="3.40.30.10">
    <property type="entry name" value="Glutaredoxin"/>
    <property type="match status" value="1"/>
</dbReference>
<evidence type="ECO:0000313" key="7">
    <source>
        <dbReference type="Proteomes" id="UP000199672"/>
    </source>
</evidence>
<protein>
    <submittedName>
        <fullName evidence="6">Thiol-disulfide isomerase or thioredoxin</fullName>
    </submittedName>
</protein>
<evidence type="ECO:0000256" key="2">
    <source>
        <dbReference type="ARBA" id="ARBA00022748"/>
    </source>
</evidence>
<keyword evidence="4" id="KW-0676">Redox-active center</keyword>
<dbReference type="OrthoDB" id="6399635at2"/>
<dbReference type="InterPro" id="IPR013766">
    <property type="entry name" value="Thioredoxin_domain"/>
</dbReference>
<gene>
    <name evidence="6" type="ORF">SAMN05216297_1204</name>
</gene>
<proteinExistence type="predicted"/>
<feature type="domain" description="Thioredoxin" evidence="5">
    <location>
        <begin position="255"/>
        <end position="395"/>
    </location>
</feature>
<dbReference type="Proteomes" id="UP000199672">
    <property type="component" value="Unassembled WGS sequence"/>
</dbReference>
<dbReference type="GO" id="GO:0016853">
    <property type="term" value="F:isomerase activity"/>
    <property type="evidence" value="ECO:0007669"/>
    <property type="project" value="UniProtKB-KW"/>
</dbReference>
<dbReference type="GO" id="GO:0017004">
    <property type="term" value="P:cytochrome complex assembly"/>
    <property type="evidence" value="ECO:0007669"/>
    <property type="project" value="UniProtKB-KW"/>
</dbReference>
<keyword evidence="2" id="KW-0201">Cytochrome c-type biogenesis</keyword>
<dbReference type="CDD" id="cd02966">
    <property type="entry name" value="TlpA_like_family"/>
    <property type="match status" value="1"/>
</dbReference>
<name>A0A1I1XKK9_9FLAO</name>
<dbReference type="PANTHER" id="PTHR42852:SF6">
    <property type="entry name" value="THIOL:DISULFIDE INTERCHANGE PROTEIN DSBE"/>
    <property type="match status" value="1"/>
</dbReference>
<dbReference type="InterPro" id="IPR013740">
    <property type="entry name" value="Redoxin"/>
</dbReference>
<reference evidence="7" key="1">
    <citation type="submission" date="2016-10" db="EMBL/GenBank/DDBJ databases">
        <authorList>
            <person name="Varghese N."/>
            <person name="Submissions S."/>
        </authorList>
    </citation>
    <scope>NUCLEOTIDE SEQUENCE [LARGE SCALE GENOMIC DNA]</scope>
    <source>
        <strain evidence="7">CGMCC 1.10370</strain>
    </source>
</reference>
<dbReference type="GO" id="GO:0030313">
    <property type="term" value="C:cell envelope"/>
    <property type="evidence" value="ECO:0007669"/>
    <property type="project" value="UniProtKB-SubCell"/>
</dbReference>
<dbReference type="EMBL" id="FOMH01000020">
    <property type="protein sequence ID" value="SFE07832.1"/>
    <property type="molecule type" value="Genomic_DNA"/>
</dbReference>
<dbReference type="InterPro" id="IPR050553">
    <property type="entry name" value="Thioredoxin_ResA/DsbE_sf"/>
</dbReference>
<evidence type="ECO:0000259" key="5">
    <source>
        <dbReference type="PROSITE" id="PS51352"/>
    </source>
</evidence>
<dbReference type="AlphaFoldDB" id="A0A1I1XKK9"/>
<organism evidence="6 7">
    <name type="scientific">Flavobacterium phragmitis</name>
    <dbReference type="NCBI Taxonomy" id="739143"/>
    <lineage>
        <taxon>Bacteria</taxon>
        <taxon>Pseudomonadati</taxon>
        <taxon>Bacteroidota</taxon>
        <taxon>Flavobacteriia</taxon>
        <taxon>Flavobacteriales</taxon>
        <taxon>Flavobacteriaceae</taxon>
        <taxon>Flavobacterium</taxon>
    </lineage>
</organism>
<dbReference type="STRING" id="739143.SAMN05216297_1204"/>
<keyword evidence="6" id="KW-0413">Isomerase</keyword>